<dbReference type="SUPFAM" id="SSF52540">
    <property type="entry name" value="P-loop containing nucleoside triphosphate hydrolases"/>
    <property type="match status" value="1"/>
</dbReference>
<dbReference type="RefSeq" id="WP_038046234.1">
    <property type="nucleotide sequence ID" value="NZ_JMFG01000002.1"/>
</dbReference>
<feature type="domain" description="Chromosomal replication initiator DnaA C-terminal" evidence="13">
    <location>
        <begin position="336"/>
        <end position="404"/>
    </location>
</feature>
<dbReference type="InterPro" id="IPR001957">
    <property type="entry name" value="Chromosome_initiator_DnaA"/>
</dbReference>
<feature type="region of interest" description="Domain III, AAA+ region" evidence="8">
    <location>
        <begin position="93"/>
        <end position="309"/>
    </location>
</feature>
<gene>
    <name evidence="8" type="primary">dnaA</name>
    <name evidence="14" type="ORF">EG19_03545</name>
</gene>
<dbReference type="InterPro" id="IPR018312">
    <property type="entry name" value="Chromosome_initiator_DnaA_CS"/>
</dbReference>
<feature type="binding site" evidence="8">
    <location>
        <position position="140"/>
    </location>
    <ligand>
        <name>ATP</name>
        <dbReference type="ChEBI" id="CHEBI:30616"/>
    </ligand>
</feature>
<feature type="domain" description="AAA+ ATPase" evidence="12">
    <location>
        <begin position="126"/>
        <end position="254"/>
    </location>
</feature>
<keyword evidence="3 8" id="KW-0235">DNA replication</keyword>
<keyword evidence="15" id="KW-1185">Reference proteome</keyword>
<evidence type="ECO:0000256" key="4">
    <source>
        <dbReference type="ARBA" id="ARBA00022741"/>
    </source>
</evidence>
<dbReference type="InterPro" id="IPR003593">
    <property type="entry name" value="AAA+_ATPase"/>
</dbReference>
<dbReference type="PANTHER" id="PTHR30050:SF2">
    <property type="entry name" value="CHROMOSOMAL REPLICATION INITIATOR PROTEIN DNAA"/>
    <property type="match status" value="1"/>
</dbReference>
<dbReference type="SMART" id="SM00760">
    <property type="entry name" value="Bac_DnaA_C"/>
    <property type="match status" value="1"/>
</dbReference>
<evidence type="ECO:0000256" key="11">
    <source>
        <dbReference type="RuleBase" id="RU004227"/>
    </source>
</evidence>
<sequence>MSDTNALWQAALSYLKDKVPPEELESWFLPLTPLQSNGHELRLQAPSSVYTRYLSEQYLPLLEDAVAMACGNPLRVVISASPTKEAETLPAFTFNPRYTFDTFVEGPSNAFARAAAVAVATNPGSGYNPLFIYAGSGLGKTHLLHAIGNHLRQNRPTLRVSYVPTEKFVNDLIHSIRLQKMNDFRQTYRQVDVLLLDDCHILAGKERCQEEFFHTFNTLHEAQKQIVLTSDTPPHNISGLEERLRTRFAWGLVADIQPPDLETRIAIIRGKAHVEGYDLPNDVVSFIAARSRDNIRELEGYLHRLFVFMTLTNRPPTLETVREALYPVLPSERTSTPQEIIRFVAHHYGIKVADLKGRDNRRSVAFPRQVAMYLLREVLNLSYPEIGRLFGKHHSTVLYSVEQIAAQRRKNPNLDATLASFVEQFRS</sequence>
<evidence type="ECO:0000256" key="2">
    <source>
        <dbReference type="ARBA" id="ARBA00022490"/>
    </source>
</evidence>
<dbReference type="Gene3D" id="3.30.300.180">
    <property type="match status" value="1"/>
</dbReference>
<dbReference type="GO" id="GO:0006275">
    <property type="term" value="P:regulation of DNA replication"/>
    <property type="evidence" value="ECO:0007669"/>
    <property type="project" value="UniProtKB-UniRule"/>
</dbReference>
<dbReference type="EMBL" id="JMFG01000002">
    <property type="protein sequence ID" value="KDA54886.1"/>
    <property type="molecule type" value="Genomic_DNA"/>
</dbReference>
<feature type="region of interest" description="Domain IV, binds dsDNA" evidence="8">
    <location>
        <begin position="310"/>
        <end position="427"/>
    </location>
</feature>
<dbReference type="GO" id="GO:0003688">
    <property type="term" value="F:DNA replication origin binding"/>
    <property type="evidence" value="ECO:0007669"/>
    <property type="project" value="UniProtKB-UniRule"/>
</dbReference>
<comment type="function">
    <text evidence="8 10">Plays an essential role in the initiation and regulation of chromosomal replication. ATP-DnaA binds to the origin of replication (oriC) to initiate formation of the DNA replication initiation complex once per cell cycle. Binds the DnaA box (a 9 base pair repeat at the origin) and separates the double-stranded (ds)DNA. Forms a right-handed helical filament on oriC DNA; dsDNA binds to the exterior of the filament while single-stranded (ss)DNA is stabiized in the filament's interior. The ATP-DnaA-oriC complex binds and stabilizes one strand of the AT-rich DNA unwinding element (DUE), permitting loading of DNA polymerase. After initiation quickly degrades to an ADP-DnaA complex that is not apt for DNA replication. Binds acidic phospholipids.</text>
</comment>
<dbReference type="SMART" id="SM00382">
    <property type="entry name" value="AAA"/>
    <property type="match status" value="1"/>
</dbReference>
<evidence type="ECO:0000256" key="1">
    <source>
        <dbReference type="ARBA" id="ARBA00006583"/>
    </source>
</evidence>
<dbReference type="CDD" id="cd06571">
    <property type="entry name" value="Bac_DnaA_C"/>
    <property type="match status" value="1"/>
</dbReference>
<dbReference type="PRINTS" id="PR00051">
    <property type="entry name" value="DNAA"/>
</dbReference>
<dbReference type="FunFam" id="3.40.50.300:FF:000668">
    <property type="entry name" value="Chromosomal replication initiator protein DnaA"/>
    <property type="match status" value="1"/>
</dbReference>
<dbReference type="SUPFAM" id="SSF48295">
    <property type="entry name" value="TrpR-like"/>
    <property type="match status" value="1"/>
</dbReference>
<dbReference type="PROSITE" id="PS01008">
    <property type="entry name" value="DNAA"/>
    <property type="match status" value="1"/>
</dbReference>
<keyword evidence="6 8" id="KW-0446">Lipid-binding</keyword>
<dbReference type="Pfam" id="PF08299">
    <property type="entry name" value="Bac_DnaA_C"/>
    <property type="match status" value="1"/>
</dbReference>
<evidence type="ECO:0000256" key="8">
    <source>
        <dbReference type="HAMAP-Rule" id="MF_00377"/>
    </source>
</evidence>
<dbReference type="HAMAP" id="MF_00377">
    <property type="entry name" value="DnaA_bact"/>
    <property type="match status" value="1"/>
</dbReference>
<evidence type="ECO:0000256" key="3">
    <source>
        <dbReference type="ARBA" id="ARBA00022705"/>
    </source>
</evidence>
<comment type="similarity">
    <text evidence="1 8 11">Belongs to the DnaA family.</text>
</comment>
<feature type="binding site" evidence="8">
    <location>
        <position position="137"/>
    </location>
    <ligand>
        <name>ATP</name>
        <dbReference type="ChEBI" id="CHEBI:30616"/>
    </ligand>
</feature>
<dbReference type="Gene3D" id="1.10.1750.10">
    <property type="match status" value="1"/>
</dbReference>
<dbReference type="Pfam" id="PF11638">
    <property type="entry name" value="DnaA_N"/>
    <property type="match status" value="1"/>
</dbReference>
<dbReference type="GO" id="GO:0006270">
    <property type="term" value="P:DNA replication initiation"/>
    <property type="evidence" value="ECO:0007669"/>
    <property type="project" value="UniProtKB-UniRule"/>
</dbReference>
<dbReference type="InterPro" id="IPR024633">
    <property type="entry name" value="DnaA_N_dom"/>
</dbReference>
<dbReference type="GO" id="GO:0005886">
    <property type="term" value="C:plasma membrane"/>
    <property type="evidence" value="ECO:0007669"/>
    <property type="project" value="TreeGrafter"/>
</dbReference>
<evidence type="ECO:0000259" key="13">
    <source>
        <dbReference type="SMART" id="SM00760"/>
    </source>
</evidence>
<keyword evidence="7 8" id="KW-0238">DNA-binding</keyword>
<organism evidence="14 15">
    <name type="scientific">Thermoanaerobaculum aquaticum</name>
    <dbReference type="NCBI Taxonomy" id="1312852"/>
    <lineage>
        <taxon>Bacteria</taxon>
        <taxon>Pseudomonadati</taxon>
        <taxon>Acidobacteriota</taxon>
        <taxon>Thermoanaerobaculia</taxon>
        <taxon>Thermoanaerobaculales</taxon>
        <taxon>Thermoanaerobaculaceae</taxon>
        <taxon>Thermoanaerobaculum</taxon>
    </lineage>
</organism>
<feature type="binding site" evidence="8">
    <location>
        <position position="141"/>
    </location>
    <ligand>
        <name>ATP</name>
        <dbReference type="ChEBI" id="CHEBI:30616"/>
    </ligand>
</feature>
<dbReference type="InterPro" id="IPR010921">
    <property type="entry name" value="Trp_repressor/repl_initiator"/>
</dbReference>
<dbReference type="NCBIfam" id="TIGR00362">
    <property type="entry name" value="DnaA"/>
    <property type="match status" value="1"/>
</dbReference>
<protein>
    <recommendedName>
        <fullName evidence="8 9">Chromosomal replication initiator protein DnaA</fullName>
    </recommendedName>
</protein>
<dbReference type="GO" id="GO:0005737">
    <property type="term" value="C:cytoplasm"/>
    <property type="evidence" value="ECO:0007669"/>
    <property type="project" value="UniProtKB-SubCell"/>
</dbReference>
<name>A0A062Y3D0_9BACT</name>
<comment type="caution">
    <text evidence="8">Lacks conserved residue(s) required for the propagation of feature annotation.</text>
</comment>
<comment type="subcellular location">
    <subcellularLocation>
        <location evidence="8">Cytoplasm</location>
    </subcellularLocation>
</comment>
<feature type="binding site" evidence="8">
    <location>
        <position position="139"/>
    </location>
    <ligand>
        <name>ATP</name>
        <dbReference type="ChEBI" id="CHEBI:30616"/>
    </ligand>
</feature>
<evidence type="ECO:0000256" key="10">
    <source>
        <dbReference type="RuleBase" id="RU000577"/>
    </source>
</evidence>
<dbReference type="InterPro" id="IPR027417">
    <property type="entry name" value="P-loop_NTPase"/>
</dbReference>
<dbReference type="GO" id="GO:0005524">
    <property type="term" value="F:ATP binding"/>
    <property type="evidence" value="ECO:0007669"/>
    <property type="project" value="UniProtKB-UniRule"/>
</dbReference>
<feature type="region of interest" description="Domain I, interacts with DnaA modulators" evidence="8">
    <location>
        <begin position="1"/>
        <end position="79"/>
    </location>
</feature>
<dbReference type="GO" id="GO:0008289">
    <property type="term" value="F:lipid binding"/>
    <property type="evidence" value="ECO:0007669"/>
    <property type="project" value="UniProtKB-KW"/>
</dbReference>
<comment type="subunit">
    <text evidence="8">Oligomerizes as a right-handed, spiral filament on DNA at oriC.</text>
</comment>
<dbReference type="Proteomes" id="UP000027284">
    <property type="component" value="Unassembled WGS sequence"/>
</dbReference>
<evidence type="ECO:0000259" key="12">
    <source>
        <dbReference type="SMART" id="SM00382"/>
    </source>
</evidence>
<evidence type="ECO:0000313" key="15">
    <source>
        <dbReference type="Proteomes" id="UP000027284"/>
    </source>
</evidence>
<comment type="caution">
    <text evidence="14">The sequence shown here is derived from an EMBL/GenBank/DDBJ whole genome shotgun (WGS) entry which is preliminary data.</text>
</comment>
<evidence type="ECO:0000256" key="5">
    <source>
        <dbReference type="ARBA" id="ARBA00022840"/>
    </source>
</evidence>
<keyword evidence="2 8" id="KW-0963">Cytoplasm</keyword>
<keyword evidence="4 8" id="KW-0547">Nucleotide-binding</keyword>
<comment type="domain">
    <text evidence="8">Domain I is involved in oligomerization and binding regulators, domain II is flexibile and of varying length in different bacteria, domain III forms the AAA+ region, while domain IV binds dsDNA.</text>
</comment>
<accession>A0A062Y3D0</accession>
<dbReference type="InterPro" id="IPR013159">
    <property type="entry name" value="DnaA_C"/>
</dbReference>
<dbReference type="AlphaFoldDB" id="A0A062Y3D0"/>
<evidence type="ECO:0000256" key="6">
    <source>
        <dbReference type="ARBA" id="ARBA00023121"/>
    </source>
</evidence>
<dbReference type="PANTHER" id="PTHR30050">
    <property type="entry name" value="CHROMOSOMAL REPLICATION INITIATOR PROTEIN DNAA"/>
    <property type="match status" value="1"/>
</dbReference>
<dbReference type="InterPro" id="IPR038454">
    <property type="entry name" value="DnaA_N_sf"/>
</dbReference>
<dbReference type="Gene3D" id="1.10.8.60">
    <property type="match status" value="1"/>
</dbReference>
<dbReference type="Gene3D" id="3.40.50.300">
    <property type="entry name" value="P-loop containing nucleotide triphosphate hydrolases"/>
    <property type="match status" value="1"/>
</dbReference>
<proteinExistence type="inferred from homology"/>
<reference evidence="14 15" key="1">
    <citation type="submission" date="2014-04" db="EMBL/GenBank/DDBJ databases">
        <title>The Genome Sequence of Thermoanaerobaculum aquaticum MP-01, The First Cultivated Group 23 Acidobacterium.</title>
        <authorList>
            <person name="Stamps B.W."/>
            <person name="Losey N.A."/>
            <person name="Lawson P.A."/>
            <person name="Stevenson B.S."/>
        </authorList>
    </citation>
    <scope>NUCLEOTIDE SEQUENCE [LARGE SCALE GENOMIC DNA]</scope>
    <source>
        <strain evidence="14 15">MP-01</strain>
    </source>
</reference>
<dbReference type="InterPro" id="IPR020591">
    <property type="entry name" value="Chromosome_initiator_DnaA-like"/>
</dbReference>
<dbReference type="STRING" id="1312852.EG19_03545"/>
<dbReference type="CDD" id="cd00009">
    <property type="entry name" value="AAA"/>
    <property type="match status" value="1"/>
</dbReference>
<keyword evidence="5 8" id="KW-0067">ATP-binding</keyword>
<dbReference type="Pfam" id="PF00308">
    <property type="entry name" value="Bac_DnaA"/>
    <property type="match status" value="1"/>
</dbReference>
<evidence type="ECO:0000256" key="9">
    <source>
        <dbReference type="NCBIfam" id="TIGR00362"/>
    </source>
</evidence>
<evidence type="ECO:0000256" key="7">
    <source>
        <dbReference type="ARBA" id="ARBA00023125"/>
    </source>
</evidence>
<dbReference type="InterPro" id="IPR013317">
    <property type="entry name" value="DnaA_dom"/>
</dbReference>
<evidence type="ECO:0000313" key="14">
    <source>
        <dbReference type="EMBL" id="KDA54886.1"/>
    </source>
</evidence>